<proteinExistence type="predicted"/>
<feature type="transmembrane region" description="Helical" evidence="2">
    <location>
        <begin position="47"/>
        <end position="69"/>
    </location>
</feature>
<feature type="transmembrane region" description="Helical" evidence="2">
    <location>
        <begin position="146"/>
        <end position="167"/>
    </location>
</feature>
<keyword evidence="4" id="KW-1185">Reference proteome</keyword>
<feature type="transmembrane region" description="Helical" evidence="2">
    <location>
        <begin position="118"/>
        <end position="139"/>
    </location>
</feature>
<feature type="transmembrane region" description="Helical" evidence="2">
    <location>
        <begin position="12"/>
        <end position="35"/>
    </location>
</feature>
<reference evidence="3 4" key="1">
    <citation type="submission" date="2016-10" db="EMBL/GenBank/DDBJ databases">
        <authorList>
            <person name="de Groot N.N."/>
        </authorList>
    </citation>
    <scope>NUCLEOTIDE SEQUENCE [LARGE SCALE GENOMIC DNA]</scope>
    <source>
        <strain evidence="3 4">SR12</strain>
    </source>
</reference>
<sequence length="325" mass="36522">MKQENYRNRRKINAINTALAANFSYIVIVLIFKGIFDALGLGNAGSYNLIFGGIEFVVVSVFLIAFNWVSFKDASLESNGTYGRFLLLEMIPIGMMTLATIVLTYVGTNGSFNADWNVATFIVAPTLFWYLPFGIIFNFASMIPLAAFMAICLVYMVGLQFIGFAIGGKSRAFAKEREQKRLVQERQIMQRQNEMARQAAYNTGAISTQAVREGLQSQGGRRRPQTRAMALDPRDPLGDVDQPAIIQTEAFSSITDEMIEEAVRNQKIKSAQQKSAERRAATQGQPTVSQRKKNVSISRQRKQQTTDLAKELEDIRRKMEKKDEQ</sequence>
<feature type="transmembrane region" description="Helical" evidence="2">
    <location>
        <begin position="81"/>
        <end position="106"/>
    </location>
</feature>
<evidence type="ECO:0000256" key="2">
    <source>
        <dbReference type="SAM" id="Phobius"/>
    </source>
</evidence>
<dbReference type="AlphaFoldDB" id="A0A1H3X3T0"/>
<dbReference type="EMBL" id="FNRK01000001">
    <property type="protein sequence ID" value="SDZ93178.1"/>
    <property type="molecule type" value="Genomic_DNA"/>
</dbReference>
<feature type="compositionally biased region" description="Basic residues" evidence="1">
    <location>
        <begin position="290"/>
        <end position="302"/>
    </location>
</feature>
<accession>A0A1H3X3T0</accession>
<dbReference type="OrthoDB" id="1770596at2"/>
<keyword evidence="2" id="KW-1133">Transmembrane helix</keyword>
<dbReference type="STRING" id="81409.SAMN04515656_101184"/>
<feature type="region of interest" description="Disordered" evidence="1">
    <location>
        <begin position="212"/>
        <end position="240"/>
    </location>
</feature>
<evidence type="ECO:0000256" key="1">
    <source>
        <dbReference type="SAM" id="MobiDB-lite"/>
    </source>
</evidence>
<dbReference type="RefSeq" id="WP_090304218.1">
    <property type="nucleotide sequence ID" value="NZ_FNRK01000001.1"/>
</dbReference>
<keyword evidence="2" id="KW-0472">Membrane</keyword>
<evidence type="ECO:0000313" key="4">
    <source>
        <dbReference type="Proteomes" id="UP000199394"/>
    </source>
</evidence>
<protein>
    <submittedName>
        <fullName evidence="3">Uncharacterized protein</fullName>
    </submittedName>
</protein>
<keyword evidence="2" id="KW-0812">Transmembrane</keyword>
<feature type="region of interest" description="Disordered" evidence="1">
    <location>
        <begin position="265"/>
        <end position="325"/>
    </location>
</feature>
<name>A0A1H3X3T0_9FIRM</name>
<organism evidence="3 4">
    <name type="scientific">Eubacterium aggregans</name>
    <dbReference type="NCBI Taxonomy" id="81409"/>
    <lineage>
        <taxon>Bacteria</taxon>
        <taxon>Bacillati</taxon>
        <taxon>Bacillota</taxon>
        <taxon>Clostridia</taxon>
        <taxon>Eubacteriales</taxon>
        <taxon>Eubacteriaceae</taxon>
        <taxon>Eubacterium</taxon>
    </lineage>
</organism>
<dbReference type="Proteomes" id="UP000199394">
    <property type="component" value="Unassembled WGS sequence"/>
</dbReference>
<evidence type="ECO:0000313" key="3">
    <source>
        <dbReference type="EMBL" id="SDZ93178.1"/>
    </source>
</evidence>
<feature type="compositionally biased region" description="Basic and acidic residues" evidence="1">
    <location>
        <begin position="308"/>
        <end position="325"/>
    </location>
</feature>
<gene>
    <name evidence="3" type="ORF">SAMN04515656_101184</name>
</gene>